<sequence>MASRLAVLLATVLLLGGCGSAGDVVVPDDGDGLHGARLDQPYDVPEATLTATDGSPYSLAGDTDRPLTMVFFGYTSCPDVCTAVMSSLAAAVNRLEDERREQVDVVFVTTDPAVDDEEKVRRYVGRFDPDFVGLTGDLDTIVANARSLAVAVEKGEKLASGGYAVAHGAQVIGIGADDLAHVVWTENTSAADFADDISTLLDEGA</sequence>
<evidence type="ECO:0000259" key="6">
    <source>
        <dbReference type="PROSITE" id="PS51352"/>
    </source>
</evidence>
<dbReference type="PANTHER" id="PTHR12151">
    <property type="entry name" value="ELECTRON TRANSPORT PROTIN SCO1/SENC FAMILY MEMBER"/>
    <property type="match status" value="1"/>
</dbReference>
<gene>
    <name evidence="7" type="ORF">AVDCRST_MAG06-2190</name>
</gene>
<feature type="binding site" evidence="3">
    <location>
        <position position="77"/>
    </location>
    <ligand>
        <name>Cu cation</name>
        <dbReference type="ChEBI" id="CHEBI:23378"/>
    </ligand>
</feature>
<dbReference type="InterPro" id="IPR013766">
    <property type="entry name" value="Thioredoxin_domain"/>
</dbReference>
<dbReference type="CDD" id="cd02968">
    <property type="entry name" value="SCO"/>
    <property type="match status" value="1"/>
</dbReference>
<dbReference type="PROSITE" id="PS51257">
    <property type="entry name" value="PROKAR_LIPOPROTEIN"/>
    <property type="match status" value="1"/>
</dbReference>
<name>A0A6J4NYQ3_9ACTN</name>
<dbReference type="EMBL" id="CADCUP010000147">
    <property type="protein sequence ID" value="CAA9401080.1"/>
    <property type="molecule type" value="Genomic_DNA"/>
</dbReference>
<keyword evidence="3" id="KW-0479">Metal-binding</keyword>
<organism evidence="7">
    <name type="scientific">uncultured Nocardioides sp</name>
    <dbReference type="NCBI Taxonomy" id="198441"/>
    <lineage>
        <taxon>Bacteria</taxon>
        <taxon>Bacillati</taxon>
        <taxon>Actinomycetota</taxon>
        <taxon>Actinomycetes</taxon>
        <taxon>Propionibacteriales</taxon>
        <taxon>Nocardioidaceae</taxon>
        <taxon>Nocardioides</taxon>
        <taxon>environmental samples</taxon>
    </lineage>
</organism>
<keyword evidence="5" id="KW-0732">Signal</keyword>
<dbReference type="Gene3D" id="3.40.30.10">
    <property type="entry name" value="Glutaredoxin"/>
    <property type="match status" value="1"/>
</dbReference>
<dbReference type="SUPFAM" id="SSF52833">
    <property type="entry name" value="Thioredoxin-like"/>
    <property type="match status" value="1"/>
</dbReference>
<evidence type="ECO:0000313" key="7">
    <source>
        <dbReference type="EMBL" id="CAA9401080.1"/>
    </source>
</evidence>
<evidence type="ECO:0000256" key="2">
    <source>
        <dbReference type="ARBA" id="ARBA00023008"/>
    </source>
</evidence>
<protein>
    <submittedName>
        <fullName evidence="7">Cytochrome oxidase biogenesis protein Sco1/SenC/PrrC, thiol-disulfide reductase involved in Cu(I) insertion into CoxII Cu(A) center</fullName>
    </submittedName>
</protein>
<feature type="domain" description="Thioredoxin" evidence="6">
    <location>
        <begin position="38"/>
        <end position="202"/>
    </location>
</feature>
<feature type="binding site" evidence="3">
    <location>
        <position position="167"/>
    </location>
    <ligand>
        <name>Cu cation</name>
        <dbReference type="ChEBI" id="CHEBI:23378"/>
    </ligand>
</feature>
<dbReference type="PANTHER" id="PTHR12151:SF25">
    <property type="entry name" value="LINALOOL DEHYDRATASE_ISOMERASE DOMAIN-CONTAINING PROTEIN"/>
    <property type="match status" value="1"/>
</dbReference>
<dbReference type="GO" id="GO:0046872">
    <property type="term" value="F:metal ion binding"/>
    <property type="evidence" value="ECO:0007669"/>
    <property type="project" value="UniProtKB-KW"/>
</dbReference>
<feature type="signal peptide" evidence="5">
    <location>
        <begin position="1"/>
        <end position="21"/>
    </location>
</feature>
<proteinExistence type="inferred from homology"/>
<keyword evidence="4" id="KW-1015">Disulfide bond</keyword>
<feature type="binding site" evidence="3">
    <location>
        <position position="81"/>
    </location>
    <ligand>
        <name>Cu cation</name>
        <dbReference type="ChEBI" id="CHEBI:23378"/>
    </ligand>
</feature>
<keyword evidence="2 3" id="KW-0186">Copper</keyword>
<feature type="chain" id="PRO_5038831759" evidence="5">
    <location>
        <begin position="22"/>
        <end position="205"/>
    </location>
</feature>
<evidence type="ECO:0000256" key="1">
    <source>
        <dbReference type="ARBA" id="ARBA00010996"/>
    </source>
</evidence>
<dbReference type="InterPro" id="IPR003782">
    <property type="entry name" value="SCO1/SenC"/>
</dbReference>
<dbReference type="Pfam" id="PF02630">
    <property type="entry name" value="SCO1-SenC"/>
    <property type="match status" value="1"/>
</dbReference>
<dbReference type="RefSeq" id="WP_295659340.1">
    <property type="nucleotide sequence ID" value="NZ_CADCUP010000147.1"/>
</dbReference>
<feature type="disulfide bond" description="Redox-active" evidence="4">
    <location>
        <begin position="77"/>
        <end position="81"/>
    </location>
</feature>
<dbReference type="AlphaFoldDB" id="A0A6J4NYQ3"/>
<evidence type="ECO:0000256" key="5">
    <source>
        <dbReference type="SAM" id="SignalP"/>
    </source>
</evidence>
<evidence type="ECO:0000256" key="4">
    <source>
        <dbReference type="PIRSR" id="PIRSR603782-2"/>
    </source>
</evidence>
<comment type="similarity">
    <text evidence="1">Belongs to the SCO1/2 family.</text>
</comment>
<dbReference type="InterPro" id="IPR036249">
    <property type="entry name" value="Thioredoxin-like_sf"/>
</dbReference>
<reference evidence="7" key="1">
    <citation type="submission" date="2020-02" db="EMBL/GenBank/DDBJ databases">
        <authorList>
            <person name="Meier V. D."/>
        </authorList>
    </citation>
    <scope>NUCLEOTIDE SEQUENCE</scope>
    <source>
        <strain evidence="7">AVDCRST_MAG06</strain>
    </source>
</reference>
<accession>A0A6J4NYQ3</accession>
<dbReference type="PROSITE" id="PS51352">
    <property type="entry name" value="THIOREDOXIN_2"/>
    <property type="match status" value="1"/>
</dbReference>
<evidence type="ECO:0000256" key="3">
    <source>
        <dbReference type="PIRSR" id="PIRSR603782-1"/>
    </source>
</evidence>